<dbReference type="InterPro" id="IPR011009">
    <property type="entry name" value="Kinase-like_dom_sf"/>
</dbReference>
<keyword evidence="4" id="KW-1003">Cell membrane</keyword>
<keyword evidence="11" id="KW-0449">Lipoprotein</keyword>
<dbReference type="PROSITE" id="PS00107">
    <property type="entry name" value="PROTEIN_KINASE_ATP"/>
    <property type="match status" value="1"/>
</dbReference>
<dbReference type="eggNOG" id="KOG1187">
    <property type="taxonomic scope" value="Eukaryota"/>
</dbReference>
<evidence type="ECO:0000313" key="17">
    <source>
        <dbReference type="EnsemblPlants" id="OBART01G09980.1"/>
    </source>
</evidence>
<keyword evidence="6" id="KW-0808">Transferase</keyword>
<dbReference type="Gene3D" id="3.30.200.20">
    <property type="entry name" value="Phosphorylase Kinase, domain 1"/>
    <property type="match status" value="1"/>
</dbReference>
<dbReference type="PROSITE" id="PS50011">
    <property type="entry name" value="PROTEIN_KINASE_DOM"/>
    <property type="match status" value="1"/>
</dbReference>
<dbReference type="HOGENOM" id="CLU_000288_21_0_1"/>
<dbReference type="InterPro" id="IPR017441">
    <property type="entry name" value="Protein_kinase_ATP_BS"/>
</dbReference>
<dbReference type="AlphaFoldDB" id="A0A0D3ELY6"/>
<evidence type="ECO:0000256" key="7">
    <source>
        <dbReference type="ARBA" id="ARBA00022741"/>
    </source>
</evidence>
<evidence type="ECO:0000256" key="12">
    <source>
        <dbReference type="ARBA" id="ARBA00047899"/>
    </source>
</evidence>
<evidence type="ECO:0000256" key="15">
    <source>
        <dbReference type="RuleBase" id="RU000304"/>
    </source>
</evidence>
<dbReference type="EC" id="2.7.11.1" evidence="3"/>
<keyword evidence="10" id="KW-0472">Membrane</keyword>
<dbReference type="Pfam" id="PF00069">
    <property type="entry name" value="Pkinase"/>
    <property type="match status" value="1"/>
</dbReference>
<evidence type="ECO:0000256" key="10">
    <source>
        <dbReference type="ARBA" id="ARBA00023136"/>
    </source>
</evidence>
<evidence type="ECO:0000256" key="3">
    <source>
        <dbReference type="ARBA" id="ARBA00012513"/>
    </source>
</evidence>
<comment type="catalytic activity">
    <reaction evidence="13">
        <text>L-seryl-[protein] + ATP = O-phospho-L-seryl-[protein] + ADP + H(+)</text>
        <dbReference type="Rhea" id="RHEA:17989"/>
        <dbReference type="Rhea" id="RHEA-COMP:9863"/>
        <dbReference type="Rhea" id="RHEA-COMP:11604"/>
        <dbReference type="ChEBI" id="CHEBI:15378"/>
        <dbReference type="ChEBI" id="CHEBI:29999"/>
        <dbReference type="ChEBI" id="CHEBI:30616"/>
        <dbReference type="ChEBI" id="CHEBI:83421"/>
        <dbReference type="ChEBI" id="CHEBI:456216"/>
        <dbReference type="EC" id="2.7.11.1"/>
    </reaction>
</comment>
<evidence type="ECO:0000313" key="18">
    <source>
        <dbReference type="Proteomes" id="UP000026960"/>
    </source>
</evidence>
<dbReference type="EnsemblPlants" id="OBART01G09980.1">
    <property type="protein sequence ID" value="OBART01G09980.1"/>
    <property type="gene ID" value="OBART01G09980"/>
</dbReference>
<evidence type="ECO:0000256" key="14">
    <source>
        <dbReference type="PROSITE-ProRule" id="PRU10141"/>
    </source>
</evidence>
<keyword evidence="7 14" id="KW-0547">Nucleotide-binding</keyword>
<dbReference type="Gramene" id="OBART01G09980.1">
    <property type="protein sequence ID" value="OBART01G09980.1"/>
    <property type="gene ID" value="OBART01G09980"/>
</dbReference>
<keyword evidence="18" id="KW-1185">Reference proteome</keyword>
<dbReference type="Gene3D" id="1.10.510.10">
    <property type="entry name" value="Transferase(Phosphotransferase) domain 1"/>
    <property type="match status" value="1"/>
</dbReference>
<reference evidence="17" key="2">
    <citation type="submission" date="2015-03" db="UniProtKB">
        <authorList>
            <consortium name="EnsemblPlants"/>
        </authorList>
    </citation>
    <scope>IDENTIFICATION</scope>
</reference>
<feature type="domain" description="Protein kinase" evidence="16">
    <location>
        <begin position="99"/>
        <end position="375"/>
    </location>
</feature>
<dbReference type="FunFam" id="3.30.200.20:FF:000244">
    <property type="entry name" value="Serine/threonine-protein kinase CDL1-like"/>
    <property type="match status" value="1"/>
</dbReference>
<dbReference type="SMART" id="SM00220">
    <property type="entry name" value="S_TKc"/>
    <property type="match status" value="1"/>
</dbReference>
<evidence type="ECO:0000256" key="2">
    <source>
        <dbReference type="ARBA" id="ARBA00008684"/>
    </source>
</evidence>
<comment type="similarity">
    <text evidence="2">Belongs to the protein kinase superfamily. Ser/Thr protein kinase family.</text>
</comment>
<proteinExistence type="inferred from homology"/>
<dbReference type="SUPFAM" id="SSF56112">
    <property type="entry name" value="Protein kinase-like (PK-like)"/>
    <property type="match status" value="1"/>
</dbReference>
<keyword evidence="5 15" id="KW-0723">Serine/threonine-protein kinase</keyword>
<dbReference type="PROSITE" id="PS00108">
    <property type="entry name" value="PROTEIN_KINASE_ST"/>
    <property type="match status" value="1"/>
</dbReference>
<evidence type="ECO:0000256" key="5">
    <source>
        <dbReference type="ARBA" id="ARBA00022527"/>
    </source>
</evidence>
<evidence type="ECO:0000256" key="11">
    <source>
        <dbReference type="ARBA" id="ARBA00023288"/>
    </source>
</evidence>
<keyword evidence="9 14" id="KW-0067">ATP-binding</keyword>
<comment type="catalytic activity">
    <reaction evidence="12">
        <text>L-threonyl-[protein] + ATP = O-phospho-L-threonyl-[protein] + ADP + H(+)</text>
        <dbReference type="Rhea" id="RHEA:46608"/>
        <dbReference type="Rhea" id="RHEA-COMP:11060"/>
        <dbReference type="Rhea" id="RHEA-COMP:11605"/>
        <dbReference type="ChEBI" id="CHEBI:15378"/>
        <dbReference type="ChEBI" id="CHEBI:30013"/>
        <dbReference type="ChEBI" id="CHEBI:30616"/>
        <dbReference type="ChEBI" id="CHEBI:61977"/>
        <dbReference type="ChEBI" id="CHEBI:456216"/>
        <dbReference type="EC" id="2.7.11.1"/>
    </reaction>
</comment>
<dbReference type="InterPro" id="IPR000719">
    <property type="entry name" value="Prot_kinase_dom"/>
</dbReference>
<evidence type="ECO:0000256" key="1">
    <source>
        <dbReference type="ARBA" id="ARBA00004193"/>
    </source>
</evidence>
<evidence type="ECO:0000256" key="4">
    <source>
        <dbReference type="ARBA" id="ARBA00022475"/>
    </source>
</evidence>
<accession>A0A0D3ELY6</accession>
<comment type="subcellular location">
    <subcellularLocation>
        <location evidence="1">Cell membrane</location>
        <topology evidence="1">Lipid-anchor</topology>
    </subcellularLocation>
</comment>
<feature type="binding site" evidence="14">
    <location>
        <position position="127"/>
    </location>
    <ligand>
        <name>ATP</name>
        <dbReference type="ChEBI" id="CHEBI:30616"/>
    </ligand>
</feature>
<dbReference type="GO" id="GO:0005886">
    <property type="term" value="C:plasma membrane"/>
    <property type="evidence" value="ECO:0007669"/>
    <property type="project" value="UniProtKB-SubCell"/>
</dbReference>
<reference evidence="17" key="1">
    <citation type="journal article" date="2009" name="Rice">
        <title>De Novo Next Generation Sequencing of Plant Genomes.</title>
        <authorList>
            <person name="Rounsley S."/>
            <person name="Marri P.R."/>
            <person name="Yu Y."/>
            <person name="He R."/>
            <person name="Sisneros N."/>
            <person name="Goicoechea J.L."/>
            <person name="Lee S.J."/>
            <person name="Angelova A."/>
            <person name="Kudrna D."/>
            <person name="Luo M."/>
            <person name="Affourtit J."/>
            <person name="Desany B."/>
            <person name="Knight J."/>
            <person name="Niazi F."/>
            <person name="Egholm M."/>
            <person name="Wing R.A."/>
        </authorList>
    </citation>
    <scope>NUCLEOTIDE SEQUENCE [LARGE SCALE GENOMIC DNA]</scope>
    <source>
        <strain evidence="17">cv. IRGC 105608</strain>
    </source>
</reference>
<dbReference type="GO" id="GO:0004674">
    <property type="term" value="F:protein serine/threonine kinase activity"/>
    <property type="evidence" value="ECO:0007669"/>
    <property type="project" value="UniProtKB-KW"/>
</dbReference>
<sequence length="478" mass="53146">MGFLACLFPCPQEVRDEDEEPRSGQRVSSVEMFGADWLVSLVAVLVELNMLSVEYSKSSESCPLKTEGSIDMVGIRQNKGHGEATIFTLRELADATNNFSTECLLGRGGFGSVYKAFLNDRQVVAVKQLDLNGLQGNREFLVEVLMLSLLHHPNLVKLFGYCVDGDQRLLIYEYMPLGSLEDRLHDLRPGQEPLDWTTRMKIAADAAAGLEYLHDEAIPAVIYRDIKPSNILLGEGYNAKLSDFGLAKLGPVGDKTHVTTRVMGTHGYCAPEYLSTGKLTIKSDIYSFGVVFLELITGRRALDSNRPPDEQDLVAWARPLFKDQRKFPKMADPSLHGHFPKRGLFQALAIAAMCLQEKAKNRPSIREVAVALSYLASQTHESQNTAARHTLPGPSVPRVLDNQINQDTSLPSQHGVHMPPLAGTDHMVQEVKENCRSSSHRLGRGRVTPNGADRERALAEANVWVEAWRRQEKTSKMR</sequence>
<dbReference type="GO" id="GO:0005524">
    <property type="term" value="F:ATP binding"/>
    <property type="evidence" value="ECO:0007669"/>
    <property type="project" value="UniProtKB-UniRule"/>
</dbReference>
<dbReference type="PaxDb" id="65489-OBART01G09980.1"/>
<dbReference type="CDD" id="cd14066">
    <property type="entry name" value="STKc_IRAK"/>
    <property type="match status" value="1"/>
</dbReference>
<dbReference type="FunFam" id="1.10.510.10:FF:000032">
    <property type="entry name" value="Serine/threonine-protein kinase PBS1"/>
    <property type="match status" value="1"/>
</dbReference>
<protein>
    <recommendedName>
        <fullName evidence="3">non-specific serine/threonine protein kinase</fullName>
        <ecNumber evidence="3">2.7.11.1</ecNumber>
    </recommendedName>
</protein>
<keyword evidence="8" id="KW-0418">Kinase</keyword>
<dbReference type="Proteomes" id="UP000026960">
    <property type="component" value="Chromosome 1"/>
</dbReference>
<evidence type="ECO:0000256" key="13">
    <source>
        <dbReference type="ARBA" id="ARBA00048679"/>
    </source>
</evidence>
<organism evidence="17">
    <name type="scientific">Oryza barthii</name>
    <dbReference type="NCBI Taxonomy" id="65489"/>
    <lineage>
        <taxon>Eukaryota</taxon>
        <taxon>Viridiplantae</taxon>
        <taxon>Streptophyta</taxon>
        <taxon>Embryophyta</taxon>
        <taxon>Tracheophyta</taxon>
        <taxon>Spermatophyta</taxon>
        <taxon>Magnoliopsida</taxon>
        <taxon>Liliopsida</taxon>
        <taxon>Poales</taxon>
        <taxon>Poaceae</taxon>
        <taxon>BOP clade</taxon>
        <taxon>Oryzoideae</taxon>
        <taxon>Oryzeae</taxon>
        <taxon>Oryzinae</taxon>
        <taxon>Oryza</taxon>
    </lineage>
</organism>
<evidence type="ECO:0000256" key="8">
    <source>
        <dbReference type="ARBA" id="ARBA00022777"/>
    </source>
</evidence>
<evidence type="ECO:0000256" key="6">
    <source>
        <dbReference type="ARBA" id="ARBA00022679"/>
    </source>
</evidence>
<dbReference type="PANTHER" id="PTHR47985:SF62">
    <property type="entry name" value="OS01G0259200 PROTEIN"/>
    <property type="match status" value="1"/>
</dbReference>
<evidence type="ECO:0000259" key="16">
    <source>
        <dbReference type="PROSITE" id="PS50011"/>
    </source>
</evidence>
<name>A0A0D3ELY6_9ORYZ</name>
<evidence type="ECO:0000256" key="9">
    <source>
        <dbReference type="ARBA" id="ARBA00022840"/>
    </source>
</evidence>
<dbReference type="InterPro" id="IPR008271">
    <property type="entry name" value="Ser/Thr_kinase_AS"/>
</dbReference>
<dbReference type="PANTHER" id="PTHR47985">
    <property type="entry name" value="OS07G0668900 PROTEIN"/>
    <property type="match status" value="1"/>
</dbReference>
<dbReference type="STRING" id="65489.A0A0D3ELY6"/>